<feature type="region of interest" description="Disordered" evidence="1">
    <location>
        <begin position="202"/>
        <end position="224"/>
    </location>
</feature>
<feature type="compositionally biased region" description="Basic and acidic residues" evidence="1">
    <location>
        <begin position="205"/>
        <end position="219"/>
    </location>
</feature>
<dbReference type="AlphaFoldDB" id="A0A8H6JG65"/>
<organism evidence="2 3">
    <name type="scientific">Colletotrichum sojae</name>
    <dbReference type="NCBI Taxonomy" id="2175907"/>
    <lineage>
        <taxon>Eukaryota</taxon>
        <taxon>Fungi</taxon>
        <taxon>Dikarya</taxon>
        <taxon>Ascomycota</taxon>
        <taxon>Pezizomycotina</taxon>
        <taxon>Sordariomycetes</taxon>
        <taxon>Hypocreomycetidae</taxon>
        <taxon>Glomerellales</taxon>
        <taxon>Glomerellaceae</taxon>
        <taxon>Colletotrichum</taxon>
        <taxon>Colletotrichum orchidearum species complex</taxon>
    </lineage>
</organism>
<feature type="region of interest" description="Disordered" evidence="1">
    <location>
        <begin position="273"/>
        <end position="363"/>
    </location>
</feature>
<protein>
    <submittedName>
        <fullName evidence="2">Uncharacterized protein</fullName>
    </submittedName>
</protein>
<evidence type="ECO:0000313" key="3">
    <source>
        <dbReference type="Proteomes" id="UP000652219"/>
    </source>
</evidence>
<feature type="compositionally biased region" description="Polar residues" evidence="1">
    <location>
        <begin position="320"/>
        <end position="336"/>
    </location>
</feature>
<accession>A0A8H6JG65</accession>
<evidence type="ECO:0000313" key="2">
    <source>
        <dbReference type="EMBL" id="KAF6812347.1"/>
    </source>
</evidence>
<sequence length="432" mass="48186">MSSSAPITSRDAEADDLAEKLSRLGLGRDTDPPLYYNLNKPASRWESWEGIGRVWVDHQYVEGSCALYSPYARDRDLDADEPHFLACPYLKYDPKTYGQRKGCRGASFISIHRLKEVKTHLKSRTPCEATESPGIEGFDASQEKRLKSKKKVHGVTTEEDKWKEIFKILFPDRTEIPSLFYDFSFSNDASNKVSLRVRPNGFDGLGRRESSSTERHQQTDDIESILTRDVPPDLDEEAFSQMDEAVGGQLSRGKKRKLLDVVKGLAVKMFKRRIKDEGRGQGKGLPSTSQQNGIHGLATEHDEPRGPTVNHASAQVYEEVSSSSALANVQSPVESKQSPEEEHPAATQAVSEPNQPEIDSHSIPAQDLDFSDLYFGNFDYDAEPDINTLFAAYEDQTTWDWNYAVVPLTDAPGDGSEAVNEGEVTAIVRQVP</sequence>
<evidence type="ECO:0000256" key="1">
    <source>
        <dbReference type="SAM" id="MobiDB-lite"/>
    </source>
</evidence>
<reference evidence="2 3" key="1">
    <citation type="journal article" date="2020" name="Phytopathology">
        <title>Genome Sequence Resources of Colletotrichum truncatum, C. plurivorum, C. musicola, and C. sojae: Four Species Pathogenic to Soybean (Glycine max).</title>
        <authorList>
            <person name="Rogerio F."/>
            <person name="Boufleur T.R."/>
            <person name="Ciampi-Guillardi M."/>
            <person name="Sukno S.A."/>
            <person name="Thon M.R."/>
            <person name="Massola Junior N.S."/>
            <person name="Baroncelli R."/>
        </authorList>
    </citation>
    <scope>NUCLEOTIDE SEQUENCE [LARGE SCALE GENOMIC DNA]</scope>
    <source>
        <strain evidence="2 3">LFN0009</strain>
    </source>
</reference>
<proteinExistence type="predicted"/>
<dbReference type="PANTHER" id="PTHR38166:SF1">
    <property type="entry name" value="C2H2-TYPE DOMAIN-CONTAINING PROTEIN"/>
    <property type="match status" value="1"/>
</dbReference>
<name>A0A8H6JG65_9PEZI</name>
<dbReference type="Proteomes" id="UP000652219">
    <property type="component" value="Unassembled WGS sequence"/>
</dbReference>
<dbReference type="EMBL" id="WIGN01000064">
    <property type="protein sequence ID" value="KAF6812347.1"/>
    <property type="molecule type" value="Genomic_DNA"/>
</dbReference>
<comment type="caution">
    <text evidence="2">The sequence shown here is derived from an EMBL/GenBank/DDBJ whole genome shotgun (WGS) entry which is preliminary data.</text>
</comment>
<keyword evidence="3" id="KW-1185">Reference proteome</keyword>
<gene>
    <name evidence="2" type="ORF">CSOJ01_05218</name>
</gene>
<dbReference type="PANTHER" id="PTHR38166">
    <property type="entry name" value="C2H2-TYPE DOMAIN-CONTAINING PROTEIN-RELATED"/>
    <property type="match status" value="1"/>
</dbReference>